<keyword evidence="9" id="KW-0732">Signal</keyword>
<keyword evidence="5 8" id="KW-0472">Membrane</keyword>
<feature type="transmembrane region" description="Helical" evidence="8">
    <location>
        <begin position="438"/>
        <end position="463"/>
    </location>
</feature>
<dbReference type="InterPro" id="IPR052192">
    <property type="entry name" value="Insect_Ionotropic_Sensory_Rcpt"/>
</dbReference>
<dbReference type="Pfam" id="PF00060">
    <property type="entry name" value="Lig_chan"/>
    <property type="match status" value="1"/>
</dbReference>
<evidence type="ECO:0000256" key="4">
    <source>
        <dbReference type="ARBA" id="ARBA00022989"/>
    </source>
</evidence>
<keyword evidence="12" id="KW-1185">Reference proteome</keyword>
<dbReference type="SUPFAM" id="SSF53850">
    <property type="entry name" value="Periplasmic binding protein-like II"/>
    <property type="match status" value="1"/>
</dbReference>
<dbReference type="Gene3D" id="3.40.190.10">
    <property type="entry name" value="Periplasmic binding protein-like II"/>
    <property type="match status" value="1"/>
</dbReference>
<evidence type="ECO:0000256" key="9">
    <source>
        <dbReference type="SAM" id="SignalP"/>
    </source>
</evidence>
<feature type="transmembrane region" description="Helical" evidence="8">
    <location>
        <begin position="692"/>
        <end position="711"/>
    </location>
</feature>
<accession>A0A3S0ZZL1</accession>
<dbReference type="GO" id="GO:0050906">
    <property type="term" value="P:detection of stimulus involved in sensory perception"/>
    <property type="evidence" value="ECO:0007669"/>
    <property type="project" value="UniProtKB-ARBA"/>
</dbReference>
<keyword evidence="7" id="KW-0325">Glycoprotein</keyword>
<evidence type="ECO:0000256" key="5">
    <source>
        <dbReference type="ARBA" id="ARBA00023136"/>
    </source>
</evidence>
<feature type="chain" id="PRO_5018720308" description="Ionotropic glutamate receptor C-terminal domain-containing protein" evidence="9">
    <location>
        <begin position="21"/>
        <end position="725"/>
    </location>
</feature>
<reference evidence="11 12" key="1">
    <citation type="submission" date="2019-01" db="EMBL/GenBank/DDBJ databases">
        <title>A draft genome assembly of the solar-powered sea slug Elysia chlorotica.</title>
        <authorList>
            <person name="Cai H."/>
            <person name="Li Q."/>
            <person name="Fang X."/>
            <person name="Li J."/>
            <person name="Curtis N.E."/>
            <person name="Altenburger A."/>
            <person name="Shibata T."/>
            <person name="Feng M."/>
            <person name="Maeda T."/>
            <person name="Schwartz J.A."/>
            <person name="Shigenobu S."/>
            <person name="Lundholm N."/>
            <person name="Nishiyama T."/>
            <person name="Yang H."/>
            <person name="Hasebe M."/>
            <person name="Li S."/>
            <person name="Pierce S.K."/>
            <person name="Wang J."/>
        </authorList>
    </citation>
    <scope>NUCLEOTIDE SEQUENCE [LARGE SCALE GENOMIC DNA]</scope>
    <source>
        <strain evidence="11">EC2010</strain>
        <tissue evidence="11">Whole organism of an adult</tissue>
    </source>
</reference>
<protein>
    <recommendedName>
        <fullName evidence="10">Ionotropic glutamate receptor C-terminal domain-containing protein</fullName>
    </recommendedName>
</protein>
<evidence type="ECO:0000256" key="1">
    <source>
        <dbReference type="ARBA" id="ARBA00004651"/>
    </source>
</evidence>
<keyword evidence="6" id="KW-0675">Receptor</keyword>
<evidence type="ECO:0000313" key="11">
    <source>
        <dbReference type="EMBL" id="RUS89982.1"/>
    </source>
</evidence>
<dbReference type="GO" id="GO:0015276">
    <property type="term" value="F:ligand-gated monoatomic ion channel activity"/>
    <property type="evidence" value="ECO:0007669"/>
    <property type="project" value="InterPro"/>
</dbReference>
<keyword evidence="3 8" id="KW-0812">Transmembrane</keyword>
<comment type="subcellular location">
    <subcellularLocation>
        <location evidence="1">Cell membrane</location>
        <topology evidence="1">Multi-pass membrane protein</topology>
    </subcellularLocation>
</comment>
<dbReference type="Gene3D" id="1.10.287.70">
    <property type="match status" value="1"/>
</dbReference>
<dbReference type="AlphaFoldDB" id="A0A3S0ZZL1"/>
<name>A0A3S0ZZL1_ELYCH</name>
<keyword evidence="2" id="KW-1003">Cell membrane</keyword>
<dbReference type="PANTHER" id="PTHR42643">
    <property type="entry name" value="IONOTROPIC RECEPTOR 20A-RELATED"/>
    <property type="match status" value="1"/>
</dbReference>
<dbReference type="GO" id="GO:0005886">
    <property type="term" value="C:plasma membrane"/>
    <property type="evidence" value="ECO:0007669"/>
    <property type="project" value="UniProtKB-SubCell"/>
</dbReference>
<comment type="caution">
    <text evidence="11">The sequence shown here is derived from an EMBL/GenBank/DDBJ whole genome shotgun (WGS) entry which is preliminary data.</text>
</comment>
<feature type="signal peptide" evidence="9">
    <location>
        <begin position="1"/>
        <end position="20"/>
    </location>
</feature>
<feature type="domain" description="Ionotropic glutamate receptor C-terminal" evidence="10">
    <location>
        <begin position="485"/>
        <end position="584"/>
    </location>
</feature>
<evidence type="ECO:0000256" key="7">
    <source>
        <dbReference type="ARBA" id="ARBA00023180"/>
    </source>
</evidence>
<evidence type="ECO:0000256" key="3">
    <source>
        <dbReference type="ARBA" id="ARBA00022692"/>
    </source>
</evidence>
<dbReference type="OrthoDB" id="6153767at2759"/>
<dbReference type="InterPro" id="IPR001320">
    <property type="entry name" value="Iontro_rcpt_C"/>
</dbReference>
<dbReference type="PANTHER" id="PTHR42643:SF24">
    <property type="entry name" value="IONOTROPIC RECEPTOR 60A"/>
    <property type="match status" value="1"/>
</dbReference>
<evidence type="ECO:0000256" key="2">
    <source>
        <dbReference type="ARBA" id="ARBA00022475"/>
    </source>
</evidence>
<evidence type="ECO:0000256" key="6">
    <source>
        <dbReference type="ARBA" id="ARBA00023170"/>
    </source>
</evidence>
<gene>
    <name evidence="11" type="ORF">EGW08_002249</name>
</gene>
<evidence type="ECO:0000256" key="8">
    <source>
        <dbReference type="SAM" id="Phobius"/>
    </source>
</evidence>
<dbReference type="Proteomes" id="UP000271974">
    <property type="component" value="Unassembled WGS sequence"/>
</dbReference>
<organism evidence="11 12">
    <name type="scientific">Elysia chlorotica</name>
    <name type="common">Eastern emerald elysia</name>
    <name type="synonym">Sea slug</name>
    <dbReference type="NCBI Taxonomy" id="188477"/>
    <lineage>
        <taxon>Eukaryota</taxon>
        <taxon>Metazoa</taxon>
        <taxon>Spiralia</taxon>
        <taxon>Lophotrochozoa</taxon>
        <taxon>Mollusca</taxon>
        <taxon>Gastropoda</taxon>
        <taxon>Heterobranchia</taxon>
        <taxon>Euthyneura</taxon>
        <taxon>Panpulmonata</taxon>
        <taxon>Sacoglossa</taxon>
        <taxon>Placobranchoidea</taxon>
        <taxon>Plakobranchidae</taxon>
        <taxon>Elysia</taxon>
    </lineage>
</organism>
<evidence type="ECO:0000313" key="12">
    <source>
        <dbReference type="Proteomes" id="UP000271974"/>
    </source>
</evidence>
<sequence>MANLLTVLCVNYCSIAPSHARERQEKQDWRSIGTAPVWTSPEDEQVPPDTGVISTAGLVTWDSLMSVARDAFHCMTCHDSSRENTNNSPRALPRNFIFIYSHEISRSVFVSGFERSLTCPGWEAKVATWTLDVFCPREDILKILNASLEVEADTRSVVLASSHVDCICQVLALVTTQAQFKWRRLLHATEWIVITNDFTDSIVCANGLPDFVTVISTNSSNQNNYVEIMQKSRTQSLRKVEHVPLYLDNPVPHGDVATNFTLSDLPMTSRIASFKQSMNQTIQFRYMRSDAVLYLSTQKSVMAGMRIPAVLVPSEQDRTAFLANPDVNSSWVGFNVDLMNLLSEALDFTALPFTVQDDGFYGVVESNGDILGVTGYLARREAALCPMAMVSSPLRMTAMDFLYPHITHHSLYIIYRTQQSASQLGDVRAELMDSRDGLAFTLIGPGVAMTAGLVVFLVSGVFWTNNNILDRRNLRRLYNFPHVWVFQSLQDFPHQSGRILRASWALFCVAIFASYGAGLTSHACAPTSRPRISNLKDLLEQREFKLGISMDTSYFIASLRQAKAGTDQARLWTALCELNKTEPRTFSTDKAYHIRRVLAGKYAFIGYAPNTLQQNYVESDFSQVKLVHLSYRNSSMTIPTNAFYKRDMERALALATETGVIDAISSRWIPEKRMLGHSLERKKKMQVGVSHLEMLLCFMLSGLGAASFTLITETLVGVGERFLRN</sequence>
<proteinExistence type="predicted"/>
<dbReference type="EMBL" id="RQTK01000043">
    <property type="protein sequence ID" value="RUS89982.1"/>
    <property type="molecule type" value="Genomic_DNA"/>
</dbReference>
<keyword evidence="4 8" id="KW-1133">Transmembrane helix</keyword>
<evidence type="ECO:0000259" key="10">
    <source>
        <dbReference type="Pfam" id="PF00060"/>
    </source>
</evidence>